<protein>
    <recommendedName>
        <fullName evidence="3">Asparagine synthase (Glutamine-hydrolysing)</fullName>
    </recommendedName>
</protein>
<sequence>MRKELFGVFGDRDAFDDLRASEFFDRVVDGTGVTAGVRDSALGYHGRTSVHADDGPACVVWGEAFAPDDSDAADAAAWLSRAFRDRGRAAFDGLNGSYVAVVDGDPPVVATDQARTWECFYADTPAGRVFGTDPAAVARALPEDDRTVLDDALTEFVLLGVVLGDRTVLGGVDRVPFDGYLEPGGVGALDRFVYDHREFDYAAELADRLRAAFDRRGNLPGESGLLLSAGYDSRTALTGVPDVETCYTVGEPDADEVRVAERIASQYGARHETLVADERYVITDPETTQFGLGVKESLHVHHGGHTDEMGADSIYHGLLFDTFLRGYFLPLDAVELFGRRLPRQRLEPDPDVAATVASKFGYHPEFVDAVPECSRVPDDAMAFVRNAVDRELGKLDDRYDSIHDGAALFGIQNQPTMPFRLHLADNFVESFVAADAGLVDWHLSTPPEHRNDETYCEALKQFDADVLRHNPPDRPHSTYRRNQISKFLHETVPGLEPYQSPLPNRDELYDRHDYDDVLLPGHGSLHGLPARLKLRLNDARNWLELATEDRSWTPHSVLCP</sequence>
<organism evidence="1 2">
    <name type="scientific">Halobacterium litoreum</name>
    <dbReference type="NCBI Taxonomy" id="2039234"/>
    <lineage>
        <taxon>Archaea</taxon>
        <taxon>Methanobacteriati</taxon>
        <taxon>Methanobacteriota</taxon>
        <taxon>Stenosarchaea group</taxon>
        <taxon>Halobacteria</taxon>
        <taxon>Halobacteriales</taxon>
        <taxon>Halobacteriaceae</taxon>
        <taxon>Halobacterium</taxon>
    </lineage>
</organism>
<evidence type="ECO:0000313" key="2">
    <source>
        <dbReference type="Proteomes" id="UP001595660"/>
    </source>
</evidence>
<dbReference type="AlphaFoldDB" id="A0ABD5NBP1"/>
<evidence type="ECO:0008006" key="3">
    <source>
        <dbReference type="Google" id="ProtNLM"/>
    </source>
</evidence>
<proteinExistence type="predicted"/>
<evidence type="ECO:0000313" key="1">
    <source>
        <dbReference type="EMBL" id="MFC3476718.1"/>
    </source>
</evidence>
<keyword evidence="2" id="KW-1185">Reference proteome</keyword>
<dbReference type="InterPro" id="IPR014729">
    <property type="entry name" value="Rossmann-like_a/b/a_fold"/>
</dbReference>
<name>A0ABD5NBP1_9EURY</name>
<comment type="caution">
    <text evidence="1">The sequence shown here is derived from an EMBL/GenBank/DDBJ whole genome shotgun (WGS) entry which is preliminary data.</text>
</comment>
<dbReference type="Proteomes" id="UP001595660">
    <property type="component" value="Unassembled WGS sequence"/>
</dbReference>
<accession>A0ABD5NBP1</accession>
<dbReference type="Gene3D" id="3.40.50.620">
    <property type="entry name" value="HUPs"/>
    <property type="match status" value="1"/>
</dbReference>
<dbReference type="GeneID" id="69117366"/>
<gene>
    <name evidence="1" type="ORF">ACFOKC_03170</name>
</gene>
<dbReference type="SUPFAM" id="SSF52402">
    <property type="entry name" value="Adenine nucleotide alpha hydrolases-like"/>
    <property type="match status" value="1"/>
</dbReference>
<dbReference type="RefSeq" id="WP_232572138.1">
    <property type="nucleotide sequence ID" value="NZ_CP089466.1"/>
</dbReference>
<dbReference type="EMBL" id="JBHRWN010000002">
    <property type="protein sequence ID" value="MFC3476718.1"/>
    <property type="molecule type" value="Genomic_DNA"/>
</dbReference>
<reference evidence="1 2" key="1">
    <citation type="journal article" date="2019" name="Int. J. Syst. Evol. Microbiol.">
        <title>The Global Catalogue of Microorganisms (GCM) 10K type strain sequencing project: providing services to taxonomists for standard genome sequencing and annotation.</title>
        <authorList>
            <consortium name="The Broad Institute Genomics Platform"/>
            <consortium name="The Broad Institute Genome Sequencing Center for Infectious Disease"/>
            <person name="Wu L."/>
            <person name="Ma J."/>
        </authorList>
    </citation>
    <scope>NUCLEOTIDE SEQUENCE [LARGE SCALE GENOMIC DNA]</scope>
    <source>
        <strain evidence="1 2">CGMCC 1.12562</strain>
    </source>
</reference>